<dbReference type="GO" id="GO:0046872">
    <property type="term" value="F:metal ion binding"/>
    <property type="evidence" value="ECO:0007669"/>
    <property type="project" value="UniProtKB-KW"/>
</dbReference>
<feature type="chain" id="PRO_5011816457" description="Peptide hydrolase" evidence="14">
    <location>
        <begin position="20"/>
        <end position="498"/>
    </location>
</feature>
<reference evidence="17 18" key="1">
    <citation type="submission" date="2014-02" db="EMBL/GenBank/DDBJ databases">
        <title>Transposable element dynamics among asymbiotic and ectomycorrhizal Amanita fungi.</title>
        <authorList>
            <consortium name="DOE Joint Genome Institute"/>
            <person name="Hess J."/>
            <person name="Skrede I."/>
            <person name="Wolfe B."/>
            <person name="LaButti K."/>
            <person name="Ohm R.A."/>
            <person name="Grigoriev I.V."/>
            <person name="Pringle A."/>
        </authorList>
    </citation>
    <scope>NUCLEOTIDE SEQUENCE [LARGE SCALE GENOMIC DNA]</scope>
    <source>
        <strain evidence="17 18">SKay4041</strain>
    </source>
</reference>
<dbReference type="Gene3D" id="3.50.30.30">
    <property type="match status" value="1"/>
</dbReference>
<evidence type="ECO:0000256" key="8">
    <source>
        <dbReference type="ARBA" id="ARBA00022723"/>
    </source>
</evidence>
<dbReference type="InterPro" id="IPR045175">
    <property type="entry name" value="M28_fam"/>
</dbReference>
<evidence type="ECO:0000256" key="14">
    <source>
        <dbReference type="RuleBase" id="RU361240"/>
    </source>
</evidence>
<comment type="subunit">
    <text evidence="4">Monomer.</text>
</comment>
<sequence>MKTIFLSLACILLGVNVEANTHNSREPSDPPVTSEDLRNAINRQSLMNHARTIEGFAGLSNGTRAFGTAAHNATVDYIKTQLDATGYYDTSLQTFQSYYSEGTAQFSADGEPYVTEWFTYGPAGLANGTIAIVNNLGCNSTDYSEEVSGKIALILRGECDFGMKVALAGAAGASGAVIYNNKPGPVGGGSLRNFSRPDVGPYVPCGSINGTVGQQLVAAINGGATVIGTLEVDAINEPRYTSNVLATTRMGDRANIVMAGGHTDSVPAGPGINDDGSGTISVLEIALQLAKFNVTNAVRFGFWTAEEFGLVGSEHYVASLDEQEKKDIALYLNFDMLASPNFGYFIYDGDGSAFNTTGPAGSDRIEKLYEDFYKAEGVITAPTEFDGRSDYGPFLDVGIPCGGIFTGAEGNKTEQEASWWGGQAGVAYDVCYHQSCDTVENLNAQAWIVNTHAAAHSVATYAMTLDGIPRPRAGSSSKMAKTSSQSQLRACGHELFAM</sequence>
<evidence type="ECO:0000256" key="11">
    <source>
        <dbReference type="ARBA" id="ARBA00022833"/>
    </source>
</evidence>
<dbReference type="InterPro" id="IPR041756">
    <property type="entry name" value="M28_SGAP-like"/>
</dbReference>
<feature type="signal peptide" evidence="14">
    <location>
        <begin position="1"/>
        <end position="19"/>
    </location>
</feature>
<evidence type="ECO:0000313" key="18">
    <source>
        <dbReference type="Proteomes" id="UP000242287"/>
    </source>
</evidence>
<name>A0A2A9NGR0_9AGAR</name>
<dbReference type="OrthoDB" id="10013407at2759"/>
<evidence type="ECO:0000256" key="12">
    <source>
        <dbReference type="ARBA" id="ARBA00023049"/>
    </source>
</evidence>
<comment type="cofactor">
    <cofactor evidence="1">
        <name>Zn(2+)</name>
        <dbReference type="ChEBI" id="CHEBI:29105"/>
    </cofactor>
</comment>
<dbReference type="Pfam" id="PF02225">
    <property type="entry name" value="PA"/>
    <property type="match status" value="1"/>
</dbReference>
<protein>
    <recommendedName>
        <fullName evidence="14">Peptide hydrolase</fullName>
        <ecNumber evidence="14">3.4.-.-</ecNumber>
    </recommendedName>
</protein>
<keyword evidence="5" id="KW-0031">Aminopeptidase</keyword>
<dbReference type="STRING" id="703135.A0A2A9NGR0"/>
<dbReference type="InterPro" id="IPR007484">
    <property type="entry name" value="Peptidase_M28"/>
</dbReference>
<evidence type="ECO:0000256" key="13">
    <source>
        <dbReference type="ARBA" id="ARBA00023180"/>
    </source>
</evidence>
<evidence type="ECO:0000256" key="10">
    <source>
        <dbReference type="ARBA" id="ARBA00022801"/>
    </source>
</evidence>
<dbReference type="SUPFAM" id="SSF53187">
    <property type="entry name" value="Zn-dependent exopeptidases"/>
    <property type="match status" value="1"/>
</dbReference>
<keyword evidence="13" id="KW-0325">Glycoprotein</keyword>
<evidence type="ECO:0000256" key="5">
    <source>
        <dbReference type="ARBA" id="ARBA00022438"/>
    </source>
</evidence>
<comment type="subcellular location">
    <subcellularLocation>
        <location evidence="2">Secreted</location>
    </subcellularLocation>
</comment>
<evidence type="ECO:0000259" key="15">
    <source>
        <dbReference type="Pfam" id="PF02225"/>
    </source>
</evidence>
<keyword evidence="18" id="KW-1185">Reference proteome</keyword>
<keyword evidence="10 14" id="KW-0378">Hydrolase</keyword>
<dbReference type="GO" id="GO:0006508">
    <property type="term" value="P:proteolysis"/>
    <property type="evidence" value="ECO:0007669"/>
    <property type="project" value="UniProtKB-KW"/>
</dbReference>
<evidence type="ECO:0000256" key="3">
    <source>
        <dbReference type="ARBA" id="ARBA00005957"/>
    </source>
</evidence>
<dbReference type="InterPro" id="IPR046450">
    <property type="entry name" value="PA_dom_sf"/>
</dbReference>
<dbReference type="SUPFAM" id="SSF52025">
    <property type="entry name" value="PA domain"/>
    <property type="match status" value="1"/>
</dbReference>
<evidence type="ECO:0000256" key="6">
    <source>
        <dbReference type="ARBA" id="ARBA00022525"/>
    </source>
</evidence>
<dbReference type="AlphaFoldDB" id="A0A2A9NGR0"/>
<proteinExistence type="inferred from homology"/>
<evidence type="ECO:0000313" key="17">
    <source>
        <dbReference type="EMBL" id="PFH46833.1"/>
    </source>
</evidence>
<evidence type="ECO:0000256" key="4">
    <source>
        <dbReference type="ARBA" id="ARBA00011245"/>
    </source>
</evidence>
<dbReference type="GO" id="GO:0005576">
    <property type="term" value="C:extracellular region"/>
    <property type="evidence" value="ECO:0007669"/>
    <property type="project" value="UniProtKB-SubCell"/>
</dbReference>
<evidence type="ECO:0000256" key="9">
    <source>
        <dbReference type="ARBA" id="ARBA00022729"/>
    </source>
</evidence>
<dbReference type="EC" id="3.4.-.-" evidence="14"/>
<dbReference type="InterPro" id="IPR003137">
    <property type="entry name" value="PA_domain"/>
</dbReference>
<dbReference type="GO" id="GO:0004177">
    <property type="term" value="F:aminopeptidase activity"/>
    <property type="evidence" value="ECO:0007669"/>
    <property type="project" value="UniProtKB-KW"/>
</dbReference>
<organism evidence="17 18">
    <name type="scientific">Amanita thiersii Skay4041</name>
    <dbReference type="NCBI Taxonomy" id="703135"/>
    <lineage>
        <taxon>Eukaryota</taxon>
        <taxon>Fungi</taxon>
        <taxon>Dikarya</taxon>
        <taxon>Basidiomycota</taxon>
        <taxon>Agaricomycotina</taxon>
        <taxon>Agaricomycetes</taxon>
        <taxon>Agaricomycetidae</taxon>
        <taxon>Agaricales</taxon>
        <taxon>Pluteineae</taxon>
        <taxon>Amanitaceae</taxon>
        <taxon>Amanita</taxon>
    </lineage>
</organism>
<dbReference type="GO" id="GO:0008235">
    <property type="term" value="F:metalloexopeptidase activity"/>
    <property type="evidence" value="ECO:0007669"/>
    <property type="project" value="InterPro"/>
</dbReference>
<keyword evidence="6" id="KW-0964">Secreted</keyword>
<evidence type="ECO:0000256" key="7">
    <source>
        <dbReference type="ARBA" id="ARBA00022670"/>
    </source>
</evidence>
<dbReference type="Proteomes" id="UP000242287">
    <property type="component" value="Unassembled WGS sequence"/>
</dbReference>
<evidence type="ECO:0000259" key="16">
    <source>
        <dbReference type="Pfam" id="PF04389"/>
    </source>
</evidence>
<dbReference type="EMBL" id="KZ302155">
    <property type="protein sequence ID" value="PFH46833.1"/>
    <property type="molecule type" value="Genomic_DNA"/>
</dbReference>
<comment type="similarity">
    <text evidence="3">Belongs to the peptidase M28 family. M28A subfamily.</text>
</comment>
<keyword evidence="7 14" id="KW-0645">Protease</keyword>
<evidence type="ECO:0000256" key="2">
    <source>
        <dbReference type="ARBA" id="ARBA00004613"/>
    </source>
</evidence>
<dbReference type="PANTHER" id="PTHR12147">
    <property type="entry name" value="METALLOPEPTIDASE M28 FAMILY MEMBER"/>
    <property type="match status" value="1"/>
</dbReference>
<feature type="domain" description="Peptidase M28" evidence="16">
    <location>
        <begin position="243"/>
        <end position="454"/>
    </location>
</feature>
<keyword evidence="8 14" id="KW-0479">Metal-binding</keyword>
<dbReference type="FunFam" id="3.40.630.10:FF:000054">
    <property type="entry name" value="Peptide hydrolase"/>
    <property type="match status" value="1"/>
</dbReference>
<keyword evidence="12" id="KW-0482">Metalloprotease</keyword>
<dbReference type="PANTHER" id="PTHR12147:SF57">
    <property type="entry name" value="PEPTIDE HYDROLASE"/>
    <property type="match status" value="1"/>
</dbReference>
<dbReference type="CDD" id="cd03876">
    <property type="entry name" value="M28_SGAP_like"/>
    <property type="match status" value="1"/>
</dbReference>
<dbReference type="Gene3D" id="3.40.630.10">
    <property type="entry name" value="Zn peptidases"/>
    <property type="match status" value="1"/>
</dbReference>
<gene>
    <name evidence="17" type="ORF">AMATHDRAFT_7344</name>
</gene>
<feature type="domain" description="PA" evidence="15">
    <location>
        <begin position="129"/>
        <end position="216"/>
    </location>
</feature>
<keyword evidence="9 14" id="KW-0732">Signal</keyword>
<dbReference type="Pfam" id="PF04389">
    <property type="entry name" value="Peptidase_M28"/>
    <property type="match status" value="1"/>
</dbReference>
<accession>A0A2A9NGR0</accession>
<evidence type="ECO:0000256" key="1">
    <source>
        <dbReference type="ARBA" id="ARBA00001947"/>
    </source>
</evidence>
<keyword evidence="11 14" id="KW-0862">Zinc</keyword>